<dbReference type="PaxDb" id="243159-AFE_1079"/>
<dbReference type="NCBIfam" id="TIGR02761">
    <property type="entry name" value="TraE_TIGR"/>
    <property type="match status" value="1"/>
</dbReference>
<dbReference type="HOGENOM" id="CLU_085290_0_0_6"/>
<keyword evidence="3" id="KW-1185">Reference proteome</keyword>
<dbReference type="STRING" id="243159.AFE_1079"/>
<keyword evidence="1" id="KW-1133">Transmembrane helix</keyword>
<dbReference type="eggNOG" id="ENOG5030W1B">
    <property type="taxonomic scope" value="Bacteria"/>
</dbReference>
<reference evidence="2 3" key="1">
    <citation type="journal article" date="2008" name="BMC Genomics">
        <title>Acidithiobacillus ferrooxidans metabolism: from genome sequence to industrial applications.</title>
        <authorList>
            <person name="Valdes J."/>
            <person name="Pedroso I."/>
            <person name="Quatrini R."/>
            <person name="Dodson R.J."/>
            <person name="Tettelin H."/>
            <person name="Blake R.II."/>
            <person name="Eisen J.A."/>
            <person name="Holmes D.S."/>
        </authorList>
    </citation>
    <scope>NUCLEOTIDE SEQUENCE [LARGE SCALE GENOMIC DNA]</scope>
    <source>
        <strain evidence="3">ATCC 23270 / DSM 14882 / CIP 104768 / NCIMB 8455</strain>
    </source>
</reference>
<evidence type="ECO:0000313" key="2">
    <source>
        <dbReference type="EMBL" id="ACK80241.1"/>
    </source>
</evidence>
<organism evidence="2 3">
    <name type="scientific">Acidithiobacillus ferrooxidans (strain ATCC 23270 / DSM 14882 / CIP 104768 / NCIMB 8455)</name>
    <name type="common">Ferrobacillus ferrooxidans (strain ATCC 23270)</name>
    <dbReference type="NCBI Taxonomy" id="243159"/>
    <lineage>
        <taxon>Bacteria</taxon>
        <taxon>Pseudomonadati</taxon>
        <taxon>Pseudomonadota</taxon>
        <taxon>Acidithiobacillia</taxon>
        <taxon>Acidithiobacillales</taxon>
        <taxon>Acidithiobacillaceae</taxon>
        <taxon>Acidithiobacillus</taxon>
    </lineage>
</organism>
<keyword evidence="1" id="KW-0812">Transmembrane</keyword>
<name>B7J827_ACIF2</name>
<feature type="transmembrane region" description="Helical" evidence="1">
    <location>
        <begin position="20"/>
        <end position="39"/>
    </location>
</feature>
<dbReference type="EMBL" id="CP001219">
    <property type="protein sequence ID" value="ACK80241.1"/>
    <property type="molecule type" value="Genomic_DNA"/>
</dbReference>
<dbReference type="AlphaFoldDB" id="B7J827"/>
<dbReference type="KEGG" id="afr:AFE_1079"/>
<evidence type="ECO:0000256" key="1">
    <source>
        <dbReference type="SAM" id="Phobius"/>
    </source>
</evidence>
<sequence>MKFELFKKDYEGLLRNNRAFLIVIGVLAVVVLMQQWAIVTEKTRMVLVPPYIDKAVKIGYASADADYYESWGLYVSELMGNLTPGDAPFVEKAMGKLFSSVSYEGVKSRIAQSAAEEANADATFAFEAKSVIWQSQTGTVFVHGTLRQVNGAGRTISATPFTFSMRVHIAAGRPVLDDFHSYAGSPHTIQWKLHHIVKKQGGAS</sequence>
<accession>B7J827</accession>
<protein>
    <submittedName>
        <fullName evidence="2">Type IV conjugative transfer system protein TraE</fullName>
    </submittedName>
</protein>
<keyword evidence="1" id="KW-0472">Membrane</keyword>
<dbReference type="Pfam" id="PF05309">
    <property type="entry name" value="TraE"/>
    <property type="match status" value="1"/>
</dbReference>
<dbReference type="InterPro" id="IPR007973">
    <property type="entry name" value="Pilus_assembly_TraE"/>
</dbReference>
<evidence type="ECO:0000313" key="3">
    <source>
        <dbReference type="Proteomes" id="UP000001362"/>
    </source>
</evidence>
<gene>
    <name evidence="2" type="primary">traE</name>
    <name evidence="2" type="ordered locus">AFE_1079</name>
</gene>
<proteinExistence type="predicted"/>
<dbReference type="Proteomes" id="UP000001362">
    <property type="component" value="Chromosome"/>
</dbReference>